<organism evidence="1 2">
    <name type="scientific">Coemansia nantahalensis</name>
    <dbReference type="NCBI Taxonomy" id="2789366"/>
    <lineage>
        <taxon>Eukaryota</taxon>
        <taxon>Fungi</taxon>
        <taxon>Fungi incertae sedis</taxon>
        <taxon>Zoopagomycota</taxon>
        <taxon>Kickxellomycotina</taxon>
        <taxon>Kickxellomycetes</taxon>
        <taxon>Kickxellales</taxon>
        <taxon>Kickxellaceae</taxon>
        <taxon>Coemansia</taxon>
    </lineage>
</organism>
<evidence type="ECO:0000313" key="1">
    <source>
        <dbReference type="EMBL" id="KAJ2766571.1"/>
    </source>
</evidence>
<dbReference type="Proteomes" id="UP001140234">
    <property type="component" value="Unassembled WGS sequence"/>
</dbReference>
<sequence length="217" mass="24161">MSPDLDTPANDTLDRLISNNREWVAQMTAENPAFFADLAKGQAPKVLWIGCSDSRVAVDALTNTQPGEVFIHRNIANRIPSEDVNVNSVIDYAVRHLKVEHIVVAGHTSCGGIKAALSTGSVGVINRWLQPIKDIYIDNRAEIDALPKEERADRLSELNVKRGVRTVAHLPVVHEAWREGRHLQIHGWMLELHTGLLTDLNMTIACIEQVDSIYKVH</sequence>
<reference evidence="1" key="1">
    <citation type="submission" date="2022-07" db="EMBL/GenBank/DDBJ databases">
        <title>Phylogenomic reconstructions and comparative analyses of Kickxellomycotina fungi.</title>
        <authorList>
            <person name="Reynolds N.K."/>
            <person name="Stajich J.E."/>
            <person name="Barry K."/>
            <person name="Grigoriev I.V."/>
            <person name="Crous P."/>
            <person name="Smith M.E."/>
        </authorList>
    </citation>
    <scope>NUCLEOTIDE SEQUENCE</scope>
    <source>
        <strain evidence="1">CBS 109366</strain>
    </source>
</reference>
<name>A0ACC1JT26_9FUNG</name>
<dbReference type="EMBL" id="JANBUJ010001660">
    <property type="protein sequence ID" value="KAJ2766571.1"/>
    <property type="molecule type" value="Genomic_DNA"/>
</dbReference>
<accession>A0ACC1JT26</accession>
<gene>
    <name evidence="1" type="ORF">IWQ57_004307</name>
</gene>
<keyword evidence="2" id="KW-1185">Reference proteome</keyword>
<evidence type="ECO:0000313" key="2">
    <source>
        <dbReference type="Proteomes" id="UP001140234"/>
    </source>
</evidence>
<comment type="caution">
    <text evidence="1">The sequence shown here is derived from an EMBL/GenBank/DDBJ whole genome shotgun (WGS) entry which is preliminary data.</text>
</comment>
<protein>
    <submittedName>
        <fullName evidence="1">Uncharacterized protein</fullName>
    </submittedName>
</protein>
<proteinExistence type="predicted"/>